<dbReference type="Pfam" id="PF07532">
    <property type="entry name" value="Big_4"/>
    <property type="match status" value="1"/>
</dbReference>
<accession>A0A0A3I037</accession>
<evidence type="ECO:0000313" key="3">
    <source>
        <dbReference type="Proteomes" id="UP000030408"/>
    </source>
</evidence>
<protein>
    <recommendedName>
        <fullName evidence="1">Bacterial Ig-like domain-containing protein</fullName>
    </recommendedName>
</protein>
<feature type="domain" description="Bacterial Ig-like" evidence="1">
    <location>
        <begin position="2"/>
        <end position="48"/>
    </location>
</feature>
<proteinExistence type="predicted"/>
<reference evidence="2 3" key="1">
    <citation type="submission" date="2014-02" db="EMBL/GenBank/DDBJ databases">
        <title>Draft genome sequence of Lysinibacillus sinduriensis JCM 15800.</title>
        <authorList>
            <person name="Zhang F."/>
            <person name="Wang G."/>
            <person name="Zhang L."/>
        </authorList>
    </citation>
    <scope>NUCLEOTIDE SEQUENCE [LARGE SCALE GENOMIC DNA]</scope>
    <source>
        <strain evidence="2 3">JCM 15800</strain>
    </source>
</reference>
<organism evidence="2 3">
    <name type="scientific">Ureibacillus sinduriensis BLB-1 = JCM 15800</name>
    <dbReference type="NCBI Taxonomy" id="1384057"/>
    <lineage>
        <taxon>Bacteria</taxon>
        <taxon>Bacillati</taxon>
        <taxon>Bacillota</taxon>
        <taxon>Bacilli</taxon>
        <taxon>Bacillales</taxon>
        <taxon>Caryophanaceae</taxon>
        <taxon>Ureibacillus</taxon>
    </lineage>
</organism>
<evidence type="ECO:0000313" key="2">
    <source>
        <dbReference type="EMBL" id="KGR76008.1"/>
    </source>
</evidence>
<dbReference type="AlphaFoldDB" id="A0A0A3I037"/>
<dbReference type="Proteomes" id="UP000030408">
    <property type="component" value="Unassembled WGS sequence"/>
</dbReference>
<dbReference type="InterPro" id="IPR011081">
    <property type="entry name" value="Big_4"/>
</dbReference>
<keyword evidence="3" id="KW-1185">Reference proteome</keyword>
<evidence type="ECO:0000259" key="1">
    <source>
        <dbReference type="Pfam" id="PF07532"/>
    </source>
</evidence>
<sequence length="269" mass="30101">MGEQVNLPTKIQARMSNATIKEVPVVWKPSTIDTSIPGTVTVNGTVNGFNGKVAMTIVIEAEEVGDVQISLFKDSTSSSNSINFSNLSEFYLKNKETGKIYRNGNTPSQPSRKNQFEMTNLPEGEYTIHSELPEGMEILAIHLGESYKETIYDAEVNPLVIGDDKTYAKIVLKAQHTLAEIKPLEDLIVPVDITFDEFKAALPKQTTIVDTIGKEHQVDLKWDIRPFQFDSWKKPGQYTRTSEFFTLPLSISNTSPATRLEVNLKVIFE</sequence>
<gene>
    <name evidence="2" type="ORF">CD33_09235</name>
</gene>
<dbReference type="EMBL" id="JPVO01000048">
    <property type="protein sequence ID" value="KGR76008.1"/>
    <property type="molecule type" value="Genomic_DNA"/>
</dbReference>
<comment type="caution">
    <text evidence="2">The sequence shown here is derived from an EMBL/GenBank/DDBJ whole genome shotgun (WGS) entry which is preliminary data.</text>
</comment>
<name>A0A0A3I037_9BACL</name>